<reference evidence="2" key="2">
    <citation type="submission" date="2021-04" db="EMBL/GenBank/DDBJ databases">
        <title>Genome-wide patterns of bracovirus chromosomal integration into multiple host tissues during parasitism.</title>
        <authorList>
            <person name="Chebbi M.A.C."/>
        </authorList>
    </citation>
    <scope>NUCLEOTIDE SEQUENCE</scope>
    <source>
        <tissue evidence="2">Whole body</tissue>
    </source>
</reference>
<protein>
    <recommendedName>
        <fullName evidence="1">C2H2-type domain-containing protein</fullName>
    </recommendedName>
</protein>
<dbReference type="PROSITE" id="PS00028">
    <property type="entry name" value="ZINC_FINGER_C2H2_1"/>
    <property type="match status" value="1"/>
</dbReference>
<organism evidence="2 3">
    <name type="scientific">Cotesia typhae</name>
    <dbReference type="NCBI Taxonomy" id="2053667"/>
    <lineage>
        <taxon>Eukaryota</taxon>
        <taxon>Metazoa</taxon>
        <taxon>Ecdysozoa</taxon>
        <taxon>Arthropoda</taxon>
        <taxon>Hexapoda</taxon>
        <taxon>Insecta</taxon>
        <taxon>Pterygota</taxon>
        <taxon>Neoptera</taxon>
        <taxon>Endopterygota</taxon>
        <taxon>Hymenoptera</taxon>
        <taxon>Apocrita</taxon>
        <taxon>Ichneumonoidea</taxon>
        <taxon>Braconidae</taxon>
        <taxon>Microgastrinae</taxon>
        <taxon>Cotesia</taxon>
    </lineage>
</organism>
<dbReference type="Proteomes" id="UP000729913">
    <property type="component" value="Unassembled WGS sequence"/>
</dbReference>
<sequence>MWTLQETFSTWNIPTCTTKTFVDNGITLQLLKFLTDEDLEELCLDEYTKISLKKHIESFVLADQEYSVSNCSSNTSTVQPSSSSSTADSYSYLECTLCHISETTIKQHILHLTETHKKSGFPCPVKNCYRLYDSKHSLQYHFDHSHNDYSSVIQRSSSSSSNKSNYASNFNLSHTNLNHTFLSNSGSFVDSASSDINNINTDFDETI</sequence>
<feature type="non-terminal residue" evidence="2">
    <location>
        <position position="1"/>
    </location>
</feature>
<accession>A0A8J5UW98</accession>
<proteinExistence type="predicted"/>
<reference evidence="2" key="1">
    <citation type="submission" date="2020-03" db="EMBL/GenBank/DDBJ databases">
        <authorList>
            <person name="Chebbi M.A."/>
            <person name="Drezen J.M."/>
        </authorList>
    </citation>
    <scope>NUCLEOTIDE SEQUENCE</scope>
    <source>
        <tissue evidence="2">Whole body</tissue>
    </source>
</reference>
<dbReference type="AlphaFoldDB" id="A0A8J5UW98"/>
<evidence type="ECO:0000313" key="3">
    <source>
        <dbReference type="Proteomes" id="UP000729913"/>
    </source>
</evidence>
<keyword evidence="3" id="KW-1185">Reference proteome</keyword>
<comment type="caution">
    <text evidence="2">The sequence shown here is derived from an EMBL/GenBank/DDBJ whole genome shotgun (WGS) entry which is preliminary data.</text>
</comment>
<evidence type="ECO:0000313" key="2">
    <source>
        <dbReference type="EMBL" id="KAG8040395.1"/>
    </source>
</evidence>
<name>A0A8J5UW98_9HYME</name>
<gene>
    <name evidence="2" type="ORF">G9C98_000966</name>
</gene>
<dbReference type="CDD" id="cd09487">
    <property type="entry name" value="SAM_superfamily"/>
    <property type="match status" value="1"/>
</dbReference>
<dbReference type="InterPro" id="IPR013087">
    <property type="entry name" value="Znf_C2H2_type"/>
</dbReference>
<dbReference type="EMBL" id="JAAOIC020000023">
    <property type="protein sequence ID" value="KAG8040395.1"/>
    <property type="molecule type" value="Genomic_DNA"/>
</dbReference>
<feature type="domain" description="C2H2-type" evidence="1">
    <location>
        <begin position="123"/>
        <end position="146"/>
    </location>
</feature>
<evidence type="ECO:0000259" key="1">
    <source>
        <dbReference type="PROSITE" id="PS00028"/>
    </source>
</evidence>